<dbReference type="RefSeq" id="WP_311691420.1">
    <property type="nucleotide sequence ID" value="NZ_JAVRHL010000003.1"/>
</dbReference>
<evidence type="ECO:0000259" key="13">
    <source>
        <dbReference type="Pfam" id="PF20658"/>
    </source>
</evidence>
<keyword evidence="2 10" id="KW-0329">Glyoxylate bypass</keyword>
<feature type="binding site" evidence="10">
    <location>
        <position position="423"/>
    </location>
    <ligand>
        <name>glyoxylate</name>
        <dbReference type="ChEBI" id="CHEBI:36655"/>
    </ligand>
</feature>
<keyword evidence="16" id="KW-1185">Reference proteome</keyword>
<feature type="domain" description="Malate synthase C-terminal" evidence="14">
    <location>
        <begin position="587"/>
        <end position="684"/>
    </location>
</feature>
<evidence type="ECO:0000256" key="6">
    <source>
        <dbReference type="ARBA" id="ARBA00022723"/>
    </source>
</evidence>
<dbReference type="InterPro" id="IPR006253">
    <property type="entry name" value="Malate_synthG"/>
</dbReference>
<name>A0ABU3DHX6_9RHOB</name>
<feature type="active site" description="Proton donor" evidence="10">
    <location>
        <position position="622"/>
    </location>
</feature>
<feature type="binding site" evidence="10">
    <location>
        <position position="532"/>
    </location>
    <ligand>
        <name>acetyl-CoA</name>
        <dbReference type="ChEBI" id="CHEBI:57288"/>
    </ligand>
</feature>
<comment type="similarity">
    <text evidence="10">Belongs to the malate synthase family. GlcB subfamily.</text>
</comment>
<evidence type="ECO:0000256" key="3">
    <source>
        <dbReference type="ARBA" id="ARBA00022490"/>
    </source>
</evidence>
<dbReference type="Pfam" id="PF01274">
    <property type="entry name" value="MS_TIM-barrel"/>
    <property type="match status" value="1"/>
</dbReference>
<feature type="modified residue" description="Cysteine sulfenic acid (-SOH)" evidence="10">
    <location>
        <position position="608"/>
    </location>
</feature>
<evidence type="ECO:0000313" key="15">
    <source>
        <dbReference type="EMBL" id="MDT0683144.1"/>
    </source>
</evidence>
<evidence type="ECO:0000259" key="12">
    <source>
        <dbReference type="Pfam" id="PF20656"/>
    </source>
</evidence>
<keyword evidence="15" id="KW-0012">Acyltransferase</keyword>
<dbReference type="SUPFAM" id="SSF51645">
    <property type="entry name" value="Malate synthase G"/>
    <property type="match status" value="1"/>
</dbReference>
<dbReference type="EMBL" id="JAVRHL010000003">
    <property type="protein sequence ID" value="MDT0683144.1"/>
    <property type="molecule type" value="Genomic_DNA"/>
</dbReference>
<dbReference type="HAMAP" id="MF_00641">
    <property type="entry name" value="Malate_synth_G"/>
    <property type="match status" value="1"/>
</dbReference>
<feature type="binding site" evidence="10">
    <location>
        <position position="451"/>
    </location>
    <ligand>
        <name>Mg(2+)</name>
        <dbReference type="ChEBI" id="CHEBI:18420"/>
    </ligand>
</feature>
<dbReference type="GO" id="GO:0004474">
    <property type="term" value="F:malate synthase activity"/>
    <property type="evidence" value="ECO:0007669"/>
    <property type="project" value="UniProtKB-EC"/>
</dbReference>
<dbReference type="EC" id="2.3.3.9" evidence="10"/>
<keyword evidence="5 10" id="KW-0808">Transferase</keyword>
<dbReference type="Proteomes" id="UP001265259">
    <property type="component" value="Unassembled WGS sequence"/>
</dbReference>
<dbReference type="Gene3D" id="3.20.20.360">
    <property type="entry name" value="Malate synthase, domain 3"/>
    <property type="match status" value="2"/>
</dbReference>
<evidence type="ECO:0000256" key="1">
    <source>
        <dbReference type="ARBA" id="ARBA00001946"/>
    </source>
</evidence>
<comment type="function">
    <text evidence="10">Involved in the glycolate utilization. Catalyzes the condensation and subsequent hydrolysis of acetyl-coenzyme A (acetyl-CoA) and glyoxylate to form malate and CoA.</text>
</comment>
<sequence length="713" mass="77162">MTRVERHGLDVAAPLATLIEEELLTGVTPDAFWSGYAALLQDLAPENRRLLQVREDLQAKIDAWHAETGPSFDAATYRAFLSEIGYLDPEPGPFAITTGPVDPEIAAVAGPQLVVPVTNARFALNAANARWGSLYDAYYGTDAVAGQPAGKGYDAARGADVIALAKAHLDIALPLVDATWAEVCALEVEGGALRLKTADDNVRLSDPAQFAGYLREADGPLRLLFRSNGLLIEVLVDPATEVGQNDPAGISDVRLESALTAIMDCEDSVATVDAEDKCVAYRNWLGLMRGDLEETFEKGGETVTRRMNPDVSYLTPEGDEIVVKGRALMLVRNVGHLMTTDAVLLDGEETPEGMLDAVVTVACAMHDIARNQGPRNSSTGSVYVVKPKMHGPQEVAFADTLYARVEDLLGLPRNTVKLGLMDEERRTSANLLACMEKVKDRLVFINTGFLDRTGDEIHTSMQAGPVIPKGEMKDSAWLKAYEDGNVDAGLAAGLPGHGQIGKGMWAKPDEMAEMLQAKIGHPRSGATTAWVPSPTAATLHATHYHMVDVFAGHQDLKAREVASKSALLDPPLLKGRNLDPAEVRRALEECSQSILGYVVRWVDQGVGCSKVPDITDTALMEDRATLRISSQLLANWLMHGLVTRDEVEDALRRMAVKVDAQNEGDTSYRPMAPGYDGPAFRAARALVLEGAQQPSGYTEPLLHKYRREVKETA</sequence>
<dbReference type="InterPro" id="IPR048355">
    <property type="entry name" value="MS_C"/>
</dbReference>
<evidence type="ECO:0000256" key="5">
    <source>
        <dbReference type="ARBA" id="ARBA00022679"/>
    </source>
</evidence>
<reference evidence="15 16" key="1">
    <citation type="submission" date="2023-09" db="EMBL/GenBank/DDBJ databases">
        <authorList>
            <person name="Rey-Velasco X."/>
        </authorList>
    </citation>
    <scope>NUCLEOTIDE SEQUENCE [LARGE SCALE GENOMIC DNA]</scope>
    <source>
        <strain evidence="15 16">F158</strain>
    </source>
</reference>
<dbReference type="InterPro" id="IPR048357">
    <property type="entry name" value="MSG_insertion"/>
</dbReference>
<evidence type="ECO:0000259" key="14">
    <source>
        <dbReference type="Pfam" id="PF20659"/>
    </source>
</evidence>
<dbReference type="PANTHER" id="PTHR42739:SF1">
    <property type="entry name" value="MALATE SYNTHASE G"/>
    <property type="match status" value="1"/>
</dbReference>
<keyword evidence="3 10" id="KW-0963">Cytoplasm</keyword>
<dbReference type="NCBIfam" id="NF002825">
    <property type="entry name" value="PRK02999.1"/>
    <property type="match status" value="1"/>
</dbReference>
<evidence type="ECO:0000259" key="11">
    <source>
        <dbReference type="Pfam" id="PF01274"/>
    </source>
</evidence>
<comment type="caution">
    <text evidence="15">The sequence shown here is derived from an EMBL/GenBank/DDBJ whole genome shotgun (WGS) entry which is preliminary data.</text>
</comment>
<feature type="binding site" evidence="10">
    <location>
        <position position="423"/>
    </location>
    <ligand>
        <name>Mg(2+)</name>
        <dbReference type="ChEBI" id="CHEBI:18420"/>
    </ligand>
</feature>
<dbReference type="Gene3D" id="1.20.1220.12">
    <property type="entry name" value="Malate synthase, domain III"/>
    <property type="match status" value="1"/>
</dbReference>
<feature type="domain" description="Malate synthase N-terminal" evidence="12">
    <location>
        <begin position="25"/>
        <end position="66"/>
    </location>
</feature>
<comment type="pathway">
    <text evidence="10">Carbohydrate metabolism; glyoxylate cycle; (S)-malate from isocitrate: step 2/2.</text>
</comment>
<organism evidence="15 16">
    <name type="scientific">Tropicimonas omnivorans</name>
    <dbReference type="NCBI Taxonomy" id="3075590"/>
    <lineage>
        <taxon>Bacteria</taxon>
        <taxon>Pseudomonadati</taxon>
        <taxon>Pseudomonadota</taxon>
        <taxon>Alphaproteobacteria</taxon>
        <taxon>Rhodobacterales</taxon>
        <taxon>Roseobacteraceae</taxon>
        <taxon>Tropicimonas</taxon>
    </lineage>
</organism>
<dbReference type="InterPro" id="IPR046363">
    <property type="entry name" value="MS_N_TIM-barrel_dom"/>
</dbReference>
<protein>
    <recommendedName>
        <fullName evidence="10">Malate synthase G</fullName>
        <ecNumber evidence="10">2.3.3.9</ecNumber>
    </recommendedName>
</protein>
<proteinExistence type="inferred from homology"/>
<comment type="caution">
    <text evidence="10">Lacks conserved residue(s) required for the propagation of feature annotation.</text>
</comment>
<comment type="cofactor">
    <cofactor evidence="1 10">
        <name>Mg(2+)</name>
        <dbReference type="ChEBI" id="CHEBI:18420"/>
    </cofactor>
</comment>
<dbReference type="InterPro" id="IPR044856">
    <property type="entry name" value="Malate_synth_C_sf"/>
</dbReference>
<feature type="binding site" evidence="10">
    <location>
        <begin position="448"/>
        <end position="451"/>
    </location>
    <ligand>
        <name>glyoxylate</name>
        <dbReference type="ChEBI" id="CHEBI:36655"/>
    </ligand>
</feature>
<keyword evidence="8 10" id="KW-0558">Oxidation</keyword>
<evidence type="ECO:0000313" key="16">
    <source>
        <dbReference type="Proteomes" id="UP001265259"/>
    </source>
</evidence>
<dbReference type="InterPro" id="IPR048356">
    <property type="entry name" value="MS_N"/>
</dbReference>
<feature type="binding site" evidence="10">
    <location>
        <position position="305"/>
    </location>
    <ligand>
        <name>acetyl-CoA</name>
        <dbReference type="ChEBI" id="CHEBI:57288"/>
    </ligand>
</feature>
<feature type="binding site" evidence="10">
    <location>
        <position position="268"/>
    </location>
    <ligand>
        <name>acetyl-CoA</name>
        <dbReference type="ChEBI" id="CHEBI:57288"/>
    </ligand>
</feature>
<feature type="domain" description="Malate synthase TIM barrel" evidence="11">
    <location>
        <begin position="329"/>
        <end position="562"/>
    </location>
</feature>
<accession>A0ABU3DHX6</accession>
<dbReference type="Pfam" id="PF20658">
    <property type="entry name" value="MSG_insertion"/>
    <property type="match status" value="1"/>
</dbReference>
<comment type="subunit">
    <text evidence="10">Monomer.</text>
</comment>
<evidence type="ECO:0000256" key="9">
    <source>
        <dbReference type="ARBA" id="ARBA00047918"/>
    </source>
</evidence>
<evidence type="ECO:0000256" key="7">
    <source>
        <dbReference type="ARBA" id="ARBA00022842"/>
    </source>
</evidence>
<feature type="binding site" evidence="10">
    <location>
        <position position="114"/>
    </location>
    <ligand>
        <name>acetyl-CoA</name>
        <dbReference type="ChEBI" id="CHEBI:57288"/>
    </ligand>
</feature>
<keyword evidence="4 10" id="KW-0816">Tricarboxylic acid cycle</keyword>
<gene>
    <name evidence="10" type="primary">glcB</name>
    <name evidence="15" type="ORF">RM543_10640</name>
</gene>
<dbReference type="Pfam" id="PF20656">
    <property type="entry name" value="MS_N"/>
    <property type="match status" value="1"/>
</dbReference>
<evidence type="ECO:0000256" key="8">
    <source>
        <dbReference type="ARBA" id="ARBA00023097"/>
    </source>
</evidence>
<keyword evidence="7 10" id="KW-0460">Magnesium</keyword>
<comment type="catalytic activity">
    <reaction evidence="9 10">
        <text>glyoxylate + acetyl-CoA + H2O = (S)-malate + CoA + H(+)</text>
        <dbReference type="Rhea" id="RHEA:18181"/>
        <dbReference type="ChEBI" id="CHEBI:15377"/>
        <dbReference type="ChEBI" id="CHEBI:15378"/>
        <dbReference type="ChEBI" id="CHEBI:15589"/>
        <dbReference type="ChEBI" id="CHEBI:36655"/>
        <dbReference type="ChEBI" id="CHEBI:57287"/>
        <dbReference type="ChEBI" id="CHEBI:57288"/>
        <dbReference type="EC" id="2.3.3.9"/>
    </reaction>
</comment>
<comment type="subcellular location">
    <subcellularLocation>
        <location evidence="10">Cytoplasm</location>
    </subcellularLocation>
</comment>
<dbReference type="Pfam" id="PF20659">
    <property type="entry name" value="MS_C"/>
    <property type="match status" value="1"/>
</dbReference>
<evidence type="ECO:0000256" key="2">
    <source>
        <dbReference type="ARBA" id="ARBA00022435"/>
    </source>
</evidence>
<evidence type="ECO:0000256" key="4">
    <source>
        <dbReference type="ARBA" id="ARBA00022532"/>
    </source>
</evidence>
<evidence type="ECO:0000256" key="10">
    <source>
        <dbReference type="HAMAP-Rule" id="MF_00641"/>
    </source>
</evidence>
<dbReference type="PANTHER" id="PTHR42739">
    <property type="entry name" value="MALATE SYNTHASE G"/>
    <property type="match status" value="1"/>
</dbReference>
<feature type="binding site" evidence="10">
    <location>
        <begin position="121"/>
        <end position="122"/>
    </location>
    <ligand>
        <name>acetyl-CoA</name>
        <dbReference type="ChEBI" id="CHEBI:57288"/>
    </ligand>
</feature>
<feature type="active site" description="Proton acceptor" evidence="10">
    <location>
        <position position="332"/>
    </location>
</feature>
<feature type="domain" description="Malate synthase G alpha-beta insertion" evidence="13">
    <location>
        <begin position="153"/>
        <end position="226"/>
    </location>
</feature>
<feature type="binding site" evidence="10">
    <location>
        <position position="332"/>
    </location>
    <ligand>
        <name>glyoxylate</name>
        <dbReference type="ChEBI" id="CHEBI:36655"/>
    </ligand>
</feature>
<dbReference type="InterPro" id="IPR001465">
    <property type="entry name" value="Malate_synthase_TIM"/>
</dbReference>
<keyword evidence="6 10" id="KW-0479">Metal-binding</keyword>
<dbReference type="InterPro" id="IPR011076">
    <property type="entry name" value="Malate_synth_sf"/>
</dbReference>